<reference evidence="1 2" key="1">
    <citation type="submission" date="2023-08" db="EMBL/GenBank/DDBJ databases">
        <title>The whole genome sequence of Lysobacter yananisis.</title>
        <authorList>
            <person name="Sun H."/>
        </authorList>
    </citation>
    <scope>NUCLEOTIDE SEQUENCE [LARGE SCALE GENOMIC DNA]</scope>
    <source>
        <strain evidence="1 2">SNNU513</strain>
    </source>
</reference>
<evidence type="ECO:0000313" key="2">
    <source>
        <dbReference type="Proteomes" id="UP001229313"/>
    </source>
</evidence>
<dbReference type="Pfam" id="PF07087">
    <property type="entry name" value="DUF1353"/>
    <property type="match status" value="1"/>
</dbReference>
<dbReference type="InterPro" id="IPR010767">
    <property type="entry name" value="Phage_CGC-2007_Cje0229"/>
</dbReference>
<organism evidence="1 2">
    <name type="scientific">Lysobacter yananisis</name>
    <dbReference type="NCBI Taxonomy" id="1003114"/>
    <lineage>
        <taxon>Bacteria</taxon>
        <taxon>Pseudomonadati</taxon>
        <taxon>Pseudomonadota</taxon>
        <taxon>Gammaproteobacteria</taxon>
        <taxon>Lysobacterales</taxon>
        <taxon>Lysobacteraceae</taxon>
        <taxon>Lysobacter</taxon>
    </lineage>
</organism>
<dbReference type="Proteomes" id="UP001229313">
    <property type="component" value="Chromosome"/>
</dbReference>
<proteinExistence type="predicted"/>
<dbReference type="RefSeq" id="WP_309153223.1">
    <property type="nucleotide sequence ID" value="NZ_CP133568.1"/>
</dbReference>
<dbReference type="EMBL" id="CP133568">
    <property type="protein sequence ID" value="WMT05068.1"/>
    <property type="molecule type" value="Genomic_DNA"/>
</dbReference>
<name>A0ABY9PF58_9GAMM</name>
<accession>A0ABY9PF58</accession>
<gene>
    <name evidence="1" type="ORF">RDV84_09550</name>
</gene>
<protein>
    <submittedName>
        <fullName evidence="1">DUF1353 domain-containing protein</fullName>
    </submittedName>
</protein>
<evidence type="ECO:0000313" key="1">
    <source>
        <dbReference type="EMBL" id="WMT05068.1"/>
    </source>
</evidence>
<sequence>MQNTLDDVLARISAMPDGDAEVVAEAAADYGRFVGLPAKIALDENGRSAELLEPIGYVAASGVEWPVPAGAWLDGASIPKAFWSVIGGPFEGKYREPSIVHDHYCIVKTQPWRDTHRMFHAAMLCRGVSGFKARVMFYAVYRFGPRWGVPGDIAEAAPAQAAEVAGDANADSILRDVEAIRDGALSLHDIERLADRSADSPAG</sequence>
<keyword evidence="2" id="KW-1185">Reference proteome</keyword>